<dbReference type="InterPro" id="IPR012340">
    <property type="entry name" value="NA-bd_OB-fold"/>
</dbReference>
<sequence length="33" mass="3684">MFHSTIGAPPFVETGEEIIINTTDDSYITRAKE</sequence>
<dbReference type="InParanoid" id="A0A804JTA5"/>
<evidence type="ECO:0000259" key="1">
    <source>
        <dbReference type="Pfam" id="PF09285"/>
    </source>
</evidence>
<protein>
    <recommendedName>
        <fullName evidence="1">Elongation factor P C-terminal domain-containing protein</fullName>
    </recommendedName>
</protein>
<dbReference type="Gramene" id="Ma07_t07580.1">
    <property type="protein sequence ID" value="Ma07_p07580.1"/>
    <property type="gene ID" value="Ma07_g07580"/>
</dbReference>
<name>A0A804JTA5_MUSAM</name>
<dbReference type="InterPro" id="IPR015365">
    <property type="entry name" value="Elong-fact-P_C"/>
</dbReference>
<dbReference type="AlphaFoldDB" id="A0A804JTA5"/>
<dbReference type="Proteomes" id="UP000012960">
    <property type="component" value="Unplaced"/>
</dbReference>
<dbReference type="Pfam" id="PF09285">
    <property type="entry name" value="Elong-fact-P_C"/>
    <property type="match status" value="1"/>
</dbReference>
<accession>A0A804JTA5</accession>
<organism evidence="2 3">
    <name type="scientific">Musa acuminata subsp. malaccensis</name>
    <name type="common">Wild banana</name>
    <name type="synonym">Musa malaccensis</name>
    <dbReference type="NCBI Taxonomy" id="214687"/>
    <lineage>
        <taxon>Eukaryota</taxon>
        <taxon>Viridiplantae</taxon>
        <taxon>Streptophyta</taxon>
        <taxon>Embryophyta</taxon>
        <taxon>Tracheophyta</taxon>
        <taxon>Spermatophyta</taxon>
        <taxon>Magnoliopsida</taxon>
        <taxon>Liliopsida</taxon>
        <taxon>Zingiberales</taxon>
        <taxon>Musaceae</taxon>
        <taxon>Musa</taxon>
    </lineage>
</organism>
<proteinExistence type="predicted"/>
<reference evidence="2" key="1">
    <citation type="submission" date="2021-05" db="UniProtKB">
        <authorList>
            <consortium name="EnsemblPlants"/>
        </authorList>
    </citation>
    <scope>IDENTIFICATION</scope>
    <source>
        <strain evidence="2">subsp. malaccensis</strain>
    </source>
</reference>
<evidence type="ECO:0000313" key="2">
    <source>
        <dbReference type="EnsemblPlants" id="Ma07_p07580.1"/>
    </source>
</evidence>
<evidence type="ECO:0000313" key="3">
    <source>
        <dbReference type="Proteomes" id="UP000012960"/>
    </source>
</evidence>
<feature type="domain" description="Elongation factor P C-terminal" evidence="1">
    <location>
        <begin position="5"/>
        <end position="30"/>
    </location>
</feature>
<dbReference type="GO" id="GO:0043043">
    <property type="term" value="P:peptide biosynthetic process"/>
    <property type="evidence" value="ECO:0007669"/>
    <property type="project" value="InterPro"/>
</dbReference>
<dbReference type="GO" id="GO:0005737">
    <property type="term" value="C:cytoplasm"/>
    <property type="evidence" value="ECO:0007669"/>
    <property type="project" value="InterPro"/>
</dbReference>
<dbReference type="Gene3D" id="2.40.50.140">
    <property type="entry name" value="Nucleic acid-binding proteins"/>
    <property type="match status" value="1"/>
</dbReference>
<dbReference type="EnsemblPlants" id="Ma07_t07580.1">
    <property type="protein sequence ID" value="Ma07_p07580.1"/>
    <property type="gene ID" value="Ma07_g07580"/>
</dbReference>
<keyword evidence="3" id="KW-1185">Reference proteome</keyword>